<reference evidence="3" key="1">
    <citation type="journal article" date="2019" name="Int. J. Syst. Evol. Microbiol.">
        <title>The Global Catalogue of Microorganisms (GCM) 10K type strain sequencing project: providing services to taxonomists for standard genome sequencing and annotation.</title>
        <authorList>
            <consortium name="The Broad Institute Genomics Platform"/>
            <consortium name="The Broad Institute Genome Sequencing Center for Infectious Disease"/>
            <person name="Wu L."/>
            <person name="Ma J."/>
        </authorList>
    </citation>
    <scope>NUCLEOTIDE SEQUENCE [LARGE SCALE GENOMIC DNA]</scope>
    <source>
        <strain evidence="3">KCTC 33576</strain>
    </source>
</reference>
<accession>A0ABW5XBW6</accession>
<sequence>MGFSLQVLESPEQLTEFYNSVLAPSFPPTELVDLEEFVESCNNDYLHVIGAVKDDEIIAGAVGTTPTQEGVMLLLYLALQPGLRGSGVGGALLDYSIKAWRELFNPTIVMAEVEHPTYHAPSEEHGDPAKRLRFYARHGGKILDIPYFQPSIREGEPPVPALMLVTLWVAPETYVGENLIAAWPLRAALRRELVEACDPEFAPSLRVEESVAGDSVRLFEPDELDQVPVGFID</sequence>
<proteinExistence type="predicted"/>
<dbReference type="Pfam" id="PF00583">
    <property type="entry name" value="Acetyltransf_1"/>
    <property type="match status" value="1"/>
</dbReference>
<keyword evidence="2" id="KW-0012">Acyltransferase</keyword>
<comment type="caution">
    <text evidence="2">The sequence shown here is derived from an EMBL/GenBank/DDBJ whole genome shotgun (WGS) entry which is preliminary data.</text>
</comment>
<dbReference type="GO" id="GO:0016746">
    <property type="term" value="F:acyltransferase activity"/>
    <property type="evidence" value="ECO:0007669"/>
    <property type="project" value="UniProtKB-KW"/>
</dbReference>
<feature type="domain" description="N-acetyltransferase" evidence="1">
    <location>
        <begin position="5"/>
        <end position="168"/>
    </location>
</feature>
<evidence type="ECO:0000259" key="1">
    <source>
        <dbReference type="PROSITE" id="PS51186"/>
    </source>
</evidence>
<dbReference type="Proteomes" id="UP001597391">
    <property type="component" value="Unassembled WGS sequence"/>
</dbReference>
<dbReference type="InterPro" id="IPR000182">
    <property type="entry name" value="GNAT_dom"/>
</dbReference>
<name>A0ABW5XBW6_9MICO</name>
<dbReference type="SUPFAM" id="SSF55729">
    <property type="entry name" value="Acyl-CoA N-acyltransferases (Nat)"/>
    <property type="match status" value="1"/>
</dbReference>
<organism evidence="2 3">
    <name type="scientific">Populibacterium corticicola</name>
    <dbReference type="NCBI Taxonomy" id="1812826"/>
    <lineage>
        <taxon>Bacteria</taxon>
        <taxon>Bacillati</taxon>
        <taxon>Actinomycetota</taxon>
        <taxon>Actinomycetes</taxon>
        <taxon>Micrococcales</taxon>
        <taxon>Jonesiaceae</taxon>
        <taxon>Populibacterium</taxon>
    </lineage>
</organism>
<gene>
    <name evidence="2" type="ORF">ACFSYH_00330</name>
</gene>
<evidence type="ECO:0000313" key="2">
    <source>
        <dbReference type="EMBL" id="MFD2839020.1"/>
    </source>
</evidence>
<protein>
    <submittedName>
        <fullName evidence="2">GNAT family N-acetyltransferase</fullName>
        <ecNumber evidence="2">2.3.1.-</ecNumber>
    </submittedName>
</protein>
<dbReference type="EC" id="2.3.1.-" evidence="2"/>
<keyword evidence="3" id="KW-1185">Reference proteome</keyword>
<dbReference type="Gene3D" id="3.40.630.30">
    <property type="match status" value="1"/>
</dbReference>
<evidence type="ECO:0000313" key="3">
    <source>
        <dbReference type="Proteomes" id="UP001597391"/>
    </source>
</evidence>
<keyword evidence="2" id="KW-0808">Transferase</keyword>
<dbReference type="CDD" id="cd04301">
    <property type="entry name" value="NAT_SF"/>
    <property type="match status" value="1"/>
</dbReference>
<dbReference type="EMBL" id="JBHUOP010000001">
    <property type="protein sequence ID" value="MFD2839020.1"/>
    <property type="molecule type" value="Genomic_DNA"/>
</dbReference>
<dbReference type="RefSeq" id="WP_377464422.1">
    <property type="nucleotide sequence ID" value="NZ_JBHUOP010000001.1"/>
</dbReference>
<dbReference type="InterPro" id="IPR016181">
    <property type="entry name" value="Acyl_CoA_acyltransferase"/>
</dbReference>
<dbReference type="PROSITE" id="PS51186">
    <property type="entry name" value="GNAT"/>
    <property type="match status" value="1"/>
</dbReference>